<dbReference type="GO" id="GO:0005524">
    <property type="term" value="F:ATP binding"/>
    <property type="evidence" value="ECO:0007669"/>
    <property type="project" value="UniProtKB-KW"/>
</dbReference>
<evidence type="ECO:0000256" key="13">
    <source>
        <dbReference type="ARBA" id="ARBA00023136"/>
    </source>
</evidence>
<evidence type="ECO:0000256" key="11">
    <source>
        <dbReference type="ARBA" id="ARBA00022989"/>
    </source>
</evidence>
<dbReference type="Pfam" id="PF02518">
    <property type="entry name" value="HATPase_c"/>
    <property type="match status" value="1"/>
</dbReference>
<keyword evidence="10" id="KW-0067">ATP-binding</keyword>
<dbReference type="EC" id="2.7.13.3" evidence="3"/>
<feature type="transmembrane region" description="Helical" evidence="15">
    <location>
        <begin position="589"/>
        <end position="608"/>
    </location>
</feature>
<evidence type="ECO:0000256" key="4">
    <source>
        <dbReference type="ARBA" id="ARBA00022475"/>
    </source>
</evidence>
<feature type="transmembrane region" description="Helical" evidence="15">
    <location>
        <begin position="492"/>
        <end position="516"/>
    </location>
</feature>
<dbReference type="InterPro" id="IPR003661">
    <property type="entry name" value="HisK_dim/P_dom"/>
</dbReference>
<dbReference type="InterPro" id="IPR036097">
    <property type="entry name" value="HisK_dim/P_sf"/>
</dbReference>
<dbReference type="PANTHER" id="PTHR45528:SF1">
    <property type="entry name" value="SENSOR HISTIDINE KINASE CPXA"/>
    <property type="match status" value="1"/>
</dbReference>
<dbReference type="GO" id="GO:0000155">
    <property type="term" value="F:phosphorelay sensor kinase activity"/>
    <property type="evidence" value="ECO:0007669"/>
    <property type="project" value="InterPro"/>
</dbReference>
<comment type="catalytic activity">
    <reaction evidence="1">
        <text>ATP + protein L-histidine = ADP + protein N-phospho-L-histidine.</text>
        <dbReference type="EC" id="2.7.13.3"/>
    </reaction>
</comment>
<evidence type="ECO:0000256" key="3">
    <source>
        <dbReference type="ARBA" id="ARBA00012438"/>
    </source>
</evidence>
<proteinExistence type="predicted"/>
<feature type="coiled-coil region" evidence="14">
    <location>
        <begin position="705"/>
        <end position="732"/>
    </location>
</feature>
<organism evidence="17 18">
    <name type="scientific">Blautia obeum</name>
    <dbReference type="NCBI Taxonomy" id="40520"/>
    <lineage>
        <taxon>Bacteria</taxon>
        <taxon>Bacillati</taxon>
        <taxon>Bacillota</taxon>
        <taxon>Clostridia</taxon>
        <taxon>Lachnospirales</taxon>
        <taxon>Lachnospiraceae</taxon>
        <taxon>Blautia</taxon>
    </lineage>
</organism>
<dbReference type="SMART" id="SM00388">
    <property type="entry name" value="HisKA"/>
    <property type="match status" value="1"/>
</dbReference>
<dbReference type="GO" id="GO:0005886">
    <property type="term" value="C:plasma membrane"/>
    <property type="evidence" value="ECO:0007669"/>
    <property type="project" value="UniProtKB-SubCell"/>
</dbReference>
<evidence type="ECO:0000256" key="10">
    <source>
        <dbReference type="ARBA" id="ARBA00022840"/>
    </source>
</evidence>
<dbReference type="Proteomes" id="UP000095645">
    <property type="component" value="Unassembled WGS sequence"/>
</dbReference>
<keyword evidence="7 15" id="KW-0812">Transmembrane</keyword>
<dbReference type="InterPro" id="IPR036890">
    <property type="entry name" value="HATPase_C_sf"/>
</dbReference>
<dbReference type="InterPro" id="IPR005467">
    <property type="entry name" value="His_kinase_dom"/>
</dbReference>
<evidence type="ECO:0000256" key="5">
    <source>
        <dbReference type="ARBA" id="ARBA00022553"/>
    </source>
</evidence>
<keyword evidence="8" id="KW-0547">Nucleotide-binding</keyword>
<keyword evidence="9" id="KW-0418">Kinase</keyword>
<evidence type="ECO:0000256" key="8">
    <source>
        <dbReference type="ARBA" id="ARBA00022741"/>
    </source>
</evidence>
<keyword evidence="5" id="KW-0597">Phosphoprotein</keyword>
<dbReference type="RefSeq" id="WP_055058290.1">
    <property type="nucleotide sequence ID" value="NZ_CYZP01000020.1"/>
</dbReference>
<dbReference type="CDD" id="cd00082">
    <property type="entry name" value="HisKA"/>
    <property type="match status" value="1"/>
</dbReference>
<keyword evidence="12" id="KW-0902">Two-component regulatory system</keyword>
<sequence>MKGKGYRSNVAKAVWIVIVHLAAVAAVICAAFFVMIYQTGIRLDDRGKSYIQSEGFRERLNSRGTDILESLSAKEDINYLTNAGSSAVIDLAEFKEKEINRDSLRELSFKNTSGVAYSVKDLLEWAQDWTGVGEGYDDVSLDDAGQFIQCKASDGSSYYFSLSDFKKLVTDGTLKVDYDQDIMEEYDDSYETKFAEKTENQKIDAAIELGYWSDSDSRSLGSITDKEHNTEYPEFYFCEIEEFTEKFKPQGAESLPDAVNSSTEWNGKLEDAYNELAKVLDCIRAVQDDINVSDCAISLTSVYHTSGDYEEGSTNLTYLFADKEKKTIYTNRKAYSSYSQLEQNLETIFKEKAYAVVYPELSKCVTNIPDADLQVWNHTIDQSFDTKDFVFAVSVDTKFSVADSMADEAENYEKYSKLMFPMLAGAVFGSVLWLIGMVWLTVTAGRKPKDEEIHLNGFDRWYTEIAAGTVIGIWLAGTIISGTLIANSSLGYSHAVVTVIVICLICGTYTMAWFLIGYLSLVRRIKAGTLWKNSMIRKVLKWIGKCSGKLADFARAFSRNTAEKIKVLLVGGAFLFLQFLIIGCVFSGAGVFLLALMAVDVAVMIFAIRKADGQDRIMDGLKKISDGELQYKIKTDTLTGKQKVMAEYINNIGGGLDAAVENSLKKERMQTELITNVSHDLKTPLTSIINYVDLMKRENPTDPKIQEYLRILDEKSQRLKVLTEDVVEASKASTGNIKLEMNDIDFVEMVQQVIGEFEEKFQEKNLTMMVHFTDEPSIIYADGQRMWRVLENVFGNVVKYAMEGTRVYAEISNRNKKVTFSLKNISAQPLNISADELTERFIRGDVARNTEGSGLGLSIAKSLTELQGGEFKLYLDGDLFKVMITFVAKNYSK</sequence>
<gene>
    <name evidence="17" type="primary">phoR_7</name>
    <name evidence="17" type="ORF">ERS852476_02339</name>
</gene>
<evidence type="ECO:0000256" key="14">
    <source>
        <dbReference type="SAM" id="Coils"/>
    </source>
</evidence>
<dbReference type="Gene3D" id="1.10.287.130">
    <property type="match status" value="1"/>
</dbReference>
<dbReference type="PANTHER" id="PTHR45528">
    <property type="entry name" value="SENSOR HISTIDINE KINASE CPXA"/>
    <property type="match status" value="1"/>
</dbReference>
<evidence type="ECO:0000256" key="2">
    <source>
        <dbReference type="ARBA" id="ARBA00004651"/>
    </source>
</evidence>
<dbReference type="SUPFAM" id="SSF55874">
    <property type="entry name" value="ATPase domain of HSP90 chaperone/DNA topoisomerase II/histidine kinase"/>
    <property type="match status" value="1"/>
</dbReference>
<dbReference type="InterPro" id="IPR050398">
    <property type="entry name" value="HssS/ArlS-like"/>
</dbReference>
<evidence type="ECO:0000256" key="15">
    <source>
        <dbReference type="SAM" id="Phobius"/>
    </source>
</evidence>
<dbReference type="InterPro" id="IPR003594">
    <property type="entry name" value="HATPase_dom"/>
</dbReference>
<evidence type="ECO:0000256" key="1">
    <source>
        <dbReference type="ARBA" id="ARBA00000085"/>
    </source>
</evidence>
<feature type="transmembrane region" description="Helical" evidence="15">
    <location>
        <begin position="565"/>
        <end position="583"/>
    </location>
</feature>
<dbReference type="SUPFAM" id="SSF47384">
    <property type="entry name" value="Homodimeric domain of signal transducing histidine kinase"/>
    <property type="match status" value="1"/>
</dbReference>
<keyword evidence="14" id="KW-0175">Coiled coil</keyword>
<feature type="transmembrane region" description="Helical" evidence="15">
    <location>
        <begin position="461"/>
        <end position="486"/>
    </location>
</feature>
<feature type="domain" description="Histidine kinase" evidence="16">
    <location>
        <begin position="676"/>
        <end position="873"/>
    </location>
</feature>
<evidence type="ECO:0000256" key="12">
    <source>
        <dbReference type="ARBA" id="ARBA00023012"/>
    </source>
</evidence>
<keyword evidence="6 17" id="KW-0808">Transferase</keyword>
<dbReference type="Gene3D" id="3.30.565.10">
    <property type="entry name" value="Histidine kinase-like ATPase, C-terminal domain"/>
    <property type="match status" value="1"/>
</dbReference>
<reference evidence="17 18" key="1">
    <citation type="submission" date="2015-09" db="EMBL/GenBank/DDBJ databases">
        <authorList>
            <consortium name="Pathogen Informatics"/>
        </authorList>
    </citation>
    <scope>NUCLEOTIDE SEQUENCE [LARGE SCALE GENOMIC DNA]</scope>
    <source>
        <strain evidence="17 18">2789STDY5834861</strain>
    </source>
</reference>
<comment type="subcellular location">
    <subcellularLocation>
        <location evidence="2">Cell membrane</location>
        <topology evidence="2">Multi-pass membrane protein</topology>
    </subcellularLocation>
</comment>
<dbReference type="SMART" id="SM00387">
    <property type="entry name" value="HATPase_c"/>
    <property type="match status" value="1"/>
</dbReference>
<dbReference type="Pfam" id="PF00512">
    <property type="entry name" value="HisKA"/>
    <property type="match status" value="1"/>
</dbReference>
<keyword evidence="4" id="KW-1003">Cell membrane</keyword>
<accession>A0A174DM74</accession>
<protein>
    <recommendedName>
        <fullName evidence="3">histidine kinase</fullName>
        <ecNumber evidence="3">2.7.13.3</ecNumber>
    </recommendedName>
</protein>
<evidence type="ECO:0000256" key="9">
    <source>
        <dbReference type="ARBA" id="ARBA00022777"/>
    </source>
</evidence>
<feature type="transmembrane region" description="Helical" evidence="15">
    <location>
        <begin position="12"/>
        <end position="37"/>
    </location>
</feature>
<keyword evidence="11 15" id="KW-1133">Transmembrane helix</keyword>
<evidence type="ECO:0000259" key="16">
    <source>
        <dbReference type="PROSITE" id="PS50109"/>
    </source>
</evidence>
<feature type="transmembrane region" description="Helical" evidence="15">
    <location>
        <begin position="418"/>
        <end position="440"/>
    </location>
</feature>
<dbReference type="PROSITE" id="PS50109">
    <property type="entry name" value="HIS_KIN"/>
    <property type="match status" value="1"/>
</dbReference>
<name>A0A174DM74_9FIRM</name>
<evidence type="ECO:0000313" key="17">
    <source>
        <dbReference type="EMBL" id="CUO26504.1"/>
    </source>
</evidence>
<evidence type="ECO:0000313" key="18">
    <source>
        <dbReference type="Proteomes" id="UP000095645"/>
    </source>
</evidence>
<keyword evidence="13 15" id="KW-0472">Membrane</keyword>
<dbReference type="AlphaFoldDB" id="A0A174DM74"/>
<dbReference type="EMBL" id="CYZP01000020">
    <property type="protein sequence ID" value="CUO26504.1"/>
    <property type="molecule type" value="Genomic_DNA"/>
</dbReference>
<evidence type="ECO:0000256" key="6">
    <source>
        <dbReference type="ARBA" id="ARBA00022679"/>
    </source>
</evidence>
<evidence type="ECO:0000256" key="7">
    <source>
        <dbReference type="ARBA" id="ARBA00022692"/>
    </source>
</evidence>